<organism evidence="2 3">
    <name type="scientific">Candidatus Pullichristensenella stercorigallinarum</name>
    <dbReference type="NCBI Taxonomy" id="2840909"/>
    <lineage>
        <taxon>Bacteria</taxon>
        <taxon>Bacillati</taxon>
        <taxon>Bacillota</taxon>
        <taxon>Clostridia</taxon>
        <taxon>Candidatus Pullichristensenella</taxon>
    </lineage>
</organism>
<protein>
    <submittedName>
        <fullName evidence="2">DUF554 domain-containing protein</fullName>
    </submittedName>
</protein>
<evidence type="ECO:0000256" key="1">
    <source>
        <dbReference type="SAM" id="Phobius"/>
    </source>
</evidence>
<gene>
    <name evidence="2" type="ORF">IAA52_09260</name>
</gene>
<dbReference type="PANTHER" id="PTHR36111:SF2">
    <property type="entry name" value="INNER MEMBRANE PROTEIN"/>
    <property type="match status" value="1"/>
</dbReference>
<feature type="transmembrane region" description="Helical" evidence="1">
    <location>
        <begin position="138"/>
        <end position="156"/>
    </location>
</feature>
<name>A0A9D0ZN34_9FIRM</name>
<evidence type="ECO:0000313" key="2">
    <source>
        <dbReference type="EMBL" id="HIQ83274.1"/>
    </source>
</evidence>
<keyword evidence="1" id="KW-0812">Transmembrane</keyword>
<feature type="transmembrane region" description="Helical" evidence="1">
    <location>
        <begin position="187"/>
        <end position="203"/>
    </location>
</feature>
<dbReference type="Pfam" id="PF04474">
    <property type="entry name" value="DUF554"/>
    <property type="match status" value="1"/>
</dbReference>
<proteinExistence type="predicted"/>
<accession>A0A9D0ZN34</accession>
<dbReference type="InterPro" id="IPR007563">
    <property type="entry name" value="DUF554"/>
</dbReference>
<feature type="transmembrane region" description="Helical" evidence="1">
    <location>
        <begin position="95"/>
        <end position="118"/>
    </location>
</feature>
<feature type="transmembrane region" description="Helical" evidence="1">
    <location>
        <begin position="32"/>
        <end position="50"/>
    </location>
</feature>
<sequence>MLGVWVNCAGVVLGGLLGTLLRGGIPKKYQTALNQVLALCVLIIGVSGAIETANVLIVIVSAVIGTLVGELLRIERGLDKLGEWAQARFSRGEGGFAEGFVNATLLFSVGAMAVVGSLEAGLSGNSDTLLAKSVIDTVSAVIFASSFGVGVVFAAIPLTIYQGGIAALAGVLAPFLTDALINEMSAVGSLLIIGLSINMLGLTKERLRVGNMLPAMLVPCAYFPIAEWLGRLF</sequence>
<evidence type="ECO:0000313" key="3">
    <source>
        <dbReference type="Proteomes" id="UP000824260"/>
    </source>
</evidence>
<keyword evidence="1" id="KW-1133">Transmembrane helix</keyword>
<feature type="transmembrane region" description="Helical" evidence="1">
    <location>
        <begin position="6"/>
        <end position="25"/>
    </location>
</feature>
<reference evidence="2" key="1">
    <citation type="submission" date="2020-10" db="EMBL/GenBank/DDBJ databases">
        <authorList>
            <person name="Gilroy R."/>
        </authorList>
    </citation>
    <scope>NUCLEOTIDE SEQUENCE</scope>
    <source>
        <strain evidence="2">ChiSjej6B24-2974</strain>
    </source>
</reference>
<keyword evidence="1" id="KW-0472">Membrane</keyword>
<dbReference type="Proteomes" id="UP000824260">
    <property type="component" value="Unassembled WGS sequence"/>
</dbReference>
<dbReference type="PANTHER" id="PTHR36111">
    <property type="entry name" value="INNER MEMBRANE PROTEIN-RELATED"/>
    <property type="match status" value="1"/>
</dbReference>
<reference evidence="2" key="2">
    <citation type="journal article" date="2021" name="PeerJ">
        <title>Extensive microbial diversity within the chicken gut microbiome revealed by metagenomics and culture.</title>
        <authorList>
            <person name="Gilroy R."/>
            <person name="Ravi A."/>
            <person name="Getino M."/>
            <person name="Pursley I."/>
            <person name="Horton D.L."/>
            <person name="Alikhan N.F."/>
            <person name="Baker D."/>
            <person name="Gharbi K."/>
            <person name="Hall N."/>
            <person name="Watson M."/>
            <person name="Adriaenssens E.M."/>
            <person name="Foster-Nyarko E."/>
            <person name="Jarju S."/>
            <person name="Secka A."/>
            <person name="Antonio M."/>
            <person name="Oren A."/>
            <person name="Chaudhuri R.R."/>
            <person name="La Ragione R."/>
            <person name="Hildebrand F."/>
            <person name="Pallen M.J."/>
        </authorList>
    </citation>
    <scope>NUCLEOTIDE SEQUENCE</scope>
    <source>
        <strain evidence="2">ChiSjej6B24-2974</strain>
    </source>
</reference>
<comment type="caution">
    <text evidence="2">The sequence shown here is derived from an EMBL/GenBank/DDBJ whole genome shotgun (WGS) entry which is preliminary data.</text>
</comment>
<dbReference type="AlphaFoldDB" id="A0A9D0ZN34"/>
<dbReference type="EMBL" id="DVFZ01000093">
    <property type="protein sequence ID" value="HIQ83274.1"/>
    <property type="molecule type" value="Genomic_DNA"/>
</dbReference>